<name>A0A183G0P3_HELPZ</name>
<evidence type="ECO:0000313" key="4">
    <source>
        <dbReference type="WBParaSite" id="HPBE_0001467601-mRNA-1"/>
    </source>
</evidence>
<proteinExistence type="predicted"/>
<reference evidence="4" key="2">
    <citation type="submission" date="2019-09" db="UniProtKB">
        <authorList>
            <consortium name="WormBaseParasite"/>
        </authorList>
    </citation>
    <scope>IDENTIFICATION</scope>
</reference>
<accession>A0A3P8AYU7</accession>
<protein>
    <submittedName>
        <fullName evidence="2 4">Uncharacterized protein</fullName>
    </submittedName>
</protein>
<dbReference type="AlphaFoldDB" id="A0A183G0P3"/>
<dbReference type="WBParaSite" id="HPBE_0001467601-mRNA-1">
    <property type="protein sequence ID" value="HPBE_0001467601-mRNA-1"/>
    <property type="gene ID" value="HPBE_0001467601"/>
</dbReference>
<feature type="compositionally biased region" description="Low complexity" evidence="1">
    <location>
        <begin position="45"/>
        <end position="72"/>
    </location>
</feature>
<sequence length="92" mass="10613">MNDRDESYVDSTPHPSPYHPQLSPSLDDINFEDLLNPYEFDSSRQAQEPLQPQEPQQPQDSQQPQQPQQPHQHSSLNNRSSCHIKPIKLQAT</sequence>
<dbReference type="Proteomes" id="UP000050761">
    <property type="component" value="Unassembled WGS sequence"/>
</dbReference>
<reference evidence="2 3" key="1">
    <citation type="submission" date="2018-11" db="EMBL/GenBank/DDBJ databases">
        <authorList>
            <consortium name="Pathogen Informatics"/>
        </authorList>
    </citation>
    <scope>NUCLEOTIDE SEQUENCE [LARGE SCALE GENOMIC DNA]</scope>
</reference>
<evidence type="ECO:0000256" key="1">
    <source>
        <dbReference type="SAM" id="MobiDB-lite"/>
    </source>
</evidence>
<accession>A0A183G0P3</accession>
<organism evidence="3 4">
    <name type="scientific">Heligmosomoides polygyrus</name>
    <name type="common">Parasitic roundworm</name>
    <dbReference type="NCBI Taxonomy" id="6339"/>
    <lineage>
        <taxon>Eukaryota</taxon>
        <taxon>Metazoa</taxon>
        <taxon>Ecdysozoa</taxon>
        <taxon>Nematoda</taxon>
        <taxon>Chromadorea</taxon>
        <taxon>Rhabditida</taxon>
        <taxon>Rhabditina</taxon>
        <taxon>Rhabditomorpha</taxon>
        <taxon>Strongyloidea</taxon>
        <taxon>Heligmosomidae</taxon>
        <taxon>Heligmosomoides</taxon>
    </lineage>
</organism>
<gene>
    <name evidence="2" type="ORF">HPBE_LOCUS14677</name>
</gene>
<dbReference type="EMBL" id="UZAH01028478">
    <property type="protein sequence ID" value="VDP00435.1"/>
    <property type="molecule type" value="Genomic_DNA"/>
</dbReference>
<evidence type="ECO:0000313" key="3">
    <source>
        <dbReference type="Proteomes" id="UP000050761"/>
    </source>
</evidence>
<keyword evidence="3" id="KW-1185">Reference proteome</keyword>
<feature type="region of interest" description="Disordered" evidence="1">
    <location>
        <begin position="1"/>
        <end position="92"/>
    </location>
</feature>
<evidence type="ECO:0000313" key="2">
    <source>
        <dbReference type="EMBL" id="VDP00435.1"/>
    </source>
</evidence>